<dbReference type="PANTHER" id="PTHR30290:SF9">
    <property type="entry name" value="OLIGOPEPTIDE-BINDING PROTEIN APPA"/>
    <property type="match status" value="1"/>
</dbReference>
<dbReference type="eggNOG" id="COG0747">
    <property type="taxonomic scope" value="Bacteria"/>
</dbReference>
<keyword evidence="6" id="KW-1185">Reference proteome</keyword>
<evidence type="ECO:0000259" key="4">
    <source>
        <dbReference type="Pfam" id="PF00496"/>
    </source>
</evidence>
<evidence type="ECO:0000256" key="1">
    <source>
        <dbReference type="ARBA" id="ARBA00005695"/>
    </source>
</evidence>
<dbReference type="PANTHER" id="PTHR30290">
    <property type="entry name" value="PERIPLASMIC BINDING COMPONENT OF ABC TRANSPORTER"/>
    <property type="match status" value="1"/>
</dbReference>
<dbReference type="PATRIC" id="fig|111780.3.peg.3444"/>
<dbReference type="EMBL" id="CP003653">
    <property type="protein sequence ID" value="AFZ36827.1"/>
    <property type="molecule type" value="Genomic_DNA"/>
</dbReference>
<dbReference type="Gene3D" id="3.90.76.10">
    <property type="entry name" value="Dipeptide-binding Protein, Domain 1"/>
    <property type="match status" value="1"/>
</dbReference>
<dbReference type="OrthoDB" id="9796817at2"/>
<dbReference type="CDD" id="cd08500">
    <property type="entry name" value="PBP2_NikA_DppA_OppA_like_4"/>
    <property type="match status" value="1"/>
</dbReference>
<proteinExistence type="inferred from homology"/>
<dbReference type="GO" id="GO:0043190">
    <property type="term" value="C:ATP-binding cassette (ABC) transporter complex"/>
    <property type="evidence" value="ECO:0007669"/>
    <property type="project" value="InterPro"/>
</dbReference>
<dbReference type="FunFam" id="3.10.105.10:FF:000006">
    <property type="entry name" value="Peptide ABC transporter substrate-binding protein"/>
    <property type="match status" value="1"/>
</dbReference>
<dbReference type="InterPro" id="IPR000914">
    <property type="entry name" value="SBP_5_dom"/>
</dbReference>
<dbReference type="AlphaFoldDB" id="K9XYS4"/>
<accession>K9XYS4</accession>
<sequence length="584" mass="65552">MLHLLNYFKTWLIVIIAITNLSLTACSQVIENSQATQVPQLVQAILSDPKTFNPVLSSDATSSSVGSMILEGLIKENPITGENEPALAESWEISEDKLSIIFTLKPGLKWSDGHPLTAEDVVFSYNQLYLNEAIPTGARDVIRIGQSGALPKVRKLNDLQVEFTIPEPFAPFLGSTSLSILPAHILKETVEKKDQNGNPVFLSTWSVDTPPEKIVASGAYKLKSYATSQRIVFEKNPNYWQKDEQGNQLPYIQKVIWEIVESTDTSLLQFRSGGLDSMSISPDYFSLLKKEENRGNFTIYNGGPDYGTNFIAFNLNKGTKEGKPLVGVNKSRWFNDVKFRQAISYAIDRQRMVNNIYRGLGEPQTSPISVQSPYYYQGLQGYTYNPDKAKQLLQEAGFQYNNQQELLDADGNRVRFNLNTNAGNKIREAMGSQIKEDLGKIGIKVDFSPIAFNVLVDRLDNSLEWECILLGLTGGNEPNNGANIWFTDGNLHMFNQDKPGIEGRKVADWETEISQLFIKGARELDEAKRKEIYAEIQKKAEYYLPFIYLVNPLALGAVRNNIQPIQYSALGGAFWNLEELKITE</sequence>
<comment type="similarity">
    <text evidence="1">Belongs to the bacterial solute-binding protein 5 family.</text>
</comment>
<feature type="domain" description="Solute-binding protein family 5" evidence="4">
    <location>
        <begin position="84"/>
        <end position="489"/>
    </location>
</feature>
<dbReference type="KEGG" id="scs:Sta7437_3321"/>
<dbReference type="Gene3D" id="3.40.190.10">
    <property type="entry name" value="Periplasmic binding protein-like II"/>
    <property type="match status" value="1"/>
</dbReference>
<reference evidence="6" key="1">
    <citation type="journal article" date="2013" name="Proc. Natl. Acad. Sci. U.S.A.">
        <title>Improving the coverage of the cyanobacterial phylum using diversity-driven genome sequencing.</title>
        <authorList>
            <person name="Shih P.M."/>
            <person name="Wu D."/>
            <person name="Latifi A."/>
            <person name="Axen S.D."/>
            <person name="Fewer D.P."/>
            <person name="Talla E."/>
            <person name="Calteau A."/>
            <person name="Cai F."/>
            <person name="Tandeau de Marsac N."/>
            <person name="Rippka R."/>
            <person name="Herdman M."/>
            <person name="Sivonen K."/>
            <person name="Coursin T."/>
            <person name="Laurent T."/>
            <person name="Goodwin L."/>
            <person name="Nolan M."/>
            <person name="Davenport K.W."/>
            <person name="Han C.S."/>
            <person name="Rubin E.M."/>
            <person name="Eisen J.A."/>
            <person name="Woyke T."/>
            <person name="Gugger M."/>
            <person name="Kerfeld C.A."/>
        </authorList>
    </citation>
    <scope>NUCLEOTIDE SEQUENCE [LARGE SCALE GENOMIC DNA]</scope>
    <source>
        <strain evidence="6">ATCC 29371 / PCC 7437</strain>
    </source>
</reference>
<evidence type="ECO:0000256" key="2">
    <source>
        <dbReference type="ARBA" id="ARBA00022448"/>
    </source>
</evidence>
<name>K9XYS4_STAC7</name>
<evidence type="ECO:0000313" key="6">
    <source>
        <dbReference type="Proteomes" id="UP000010473"/>
    </source>
</evidence>
<dbReference type="PIRSF" id="PIRSF002741">
    <property type="entry name" value="MppA"/>
    <property type="match status" value="1"/>
</dbReference>
<dbReference type="InterPro" id="IPR030678">
    <property type="entry name" value="Peptide/Ni-bd"/>
</dbReference>
<evidence type="ECO:0000256" key="3">
    <source>
        <dbReference type="ARBA" id="ARBA00022729"/>
    </source>
</evidence>
<protein>
    <submittedName>
        <fullName evidence="5">Extracellular solute-binding protein family 5</fullName>
    </submittedName>
</protein>
<organism evidence="5 6">
    <name type="scientific">Stanieria cyanosphaera (strain ATCC 29371 / PCC 7437)</name>
    <dbReference type="NCBI Taxonomy" id="111780"/>
    <lineage>
        <taxon>Bacteria</taxon>
        <taxon>Bacillati</taxon>
        <taxon>Cyanobacteriota</taxon>
        <taxon>Cyanophyceae</taxon>
        <taxon>Pleurocapsales</taxon>
        <taxon>Dermocarpellaceae</taxon>
        <taxon>Stanieria</taxon>
    </lineage>
</organism>
<dbReference type="HOGENOM" id="CLU_017028_8_4_3"/>
<dbReference type="Proteomes" id="UP000010473">
    <property type="component" value="Chromosome"/>
</dbReference>
<keyword evidence="3" id="KW-0732">Signal</keyword>
<dbReference type="Gene3D" id="3.10.105.10">
    <property type="entry name" value="Dipeptide-binding Protein, Domain 3"/>
    <property type="match status" value="1"/>
</dbReference>
<dbReference type="RefSeq" id="WP_015194489.1">
    <property type="nucleotide sequence ID" value="NC_019748.1"/>
</dbReference>
<dbReference type="GO" id="GO:1904680">
    <property type="term" value="F:peptide transmembrane transporter activity"/>
    <property type="evidence" value="ECO:0007669"/>
    <property type="project" value="TreeGrafter"/>
</dbReference>
<dbReference type="SUPFAM" id="SSF53850">
    <property type="entry name" value="Periplasmic binding protein-like II"/>
    <property type="match status" value="1"/>
</dbReference>
<evidence type="ECO:0000313" key="5">
    <source>
        <dbReference type="EMBL" id="AFZ36827.1"/>
    </source>
</evidence>
<dbReference type="GO" id="GO:0042597">
    <property type="term" value="C:periplasmic space"/>
    <property type="evidence" value="ECO:0007669"/>
    <property type="project" value="UniProtKB-ARBA"/>
</dbReference>
<dbReference type="InterPro" id="IPR039424">
    <property type="entry name" value="SBP_5"/>
</dbReference>
<gene>
    <name evidence="5" type="ordered locus">Sta7437_3321</name>
</gene>
<dbReference type="Pfam" id="PF00496">
    <property type="entry name" value="SBP_bac_5"/>
    <property type="match status" value="1"/>
</dbReference>
<dbReference type="STRING" id="111780.Sta7437_3321"/>
<dbReference type="GO" id="GO:0015833">
    <property type="term" value="P:peptide transport"/>
    <property type="evidence" value="ECO:0007669"/>
    <property type="project" value="TreeGrafter"/>
</dbReference>
<keyword evidence="2" id="KW-0813">Transport</keyword>